<dbReference type="Pfam" id="PF00392">
    <property type="entry name" value="GntR"/>
    <property type="match status" value="1"/>
</dbReference>
<dbReference type="RefSeq" id="WP_105418138.1">
    <property type="nucleotide sequence ID" value="NZ_PUIO01000031.1"/>
</dbReference>
<dbReference type="Gene3D" id="1.20.120.530">
    <property type="entry name" value="GntR ligand-binding domain-like"/>
    <property type="match status" value="1"/>
</dbReference>
<dbReference type="GO" id="GO:0003700">
    <property type="term" value="F:DNA-binding transcription factor activity"/>
    <property type="evidence" value="ECO:0007669"/>
    <property type="project" value="InterPro"/>
</dbReference>
<dbReference type="SMART" id="SM00895">
    <property type="entry name" value="FCD"/>
    <property type="match status" value="1"/>
</dbReference>
<evidence type="ECO:0000256" key="3">
    <source>
        <dbReference type="ARBA" id="ARBA00023163"/>
    </source>
</evidence>
<dbReference type="SMART" id="SM00345">
    <property type="entry name" value="HTH_GNTR"/>
    <property type="match status" value="1"/>
</dbReference>
<accession>A0A2S8J669</accession>
<sequence length="237" mass="26251">MDLTSSNALRGDAHSRLAAHRGLLERTSRTTRVAGILRDAIIDGTFRPGARLSEPDICAALDVSRNTVREAFQILIEDRLVAHELNRGVFVRVPTAEDITELYICRRVVECAGVNEFDPATGDLSRVAEALNLADERYAVEDWTGVGTADIHFHSALASLNNSNRIDELMRSVWNEARLVFHVMDDAHRFHGPYLTRNHEIYDALVAGNTEAAGQLLKTYLEDAEAQILGAYRPVSG</sequence>
<evidence type="ECO:0000256" key="2">
    <source>
        <dbReference type="ARBA" id="ARBA00023125"/>
    </source>
</evidence>
<name>A0A2S8J669_RHOOP</name>
<dbReference type="PROSITE" id="PS50949">
    <property type="entry name" value="HTH_GNTR"/>
    <property type="match status" value="1"/>
</dbReference>
<dbReference type="Gene3D" id="1.10.10.10">
    <property type="entry name" value="Winged helix-like DNA-binding domain superfamily/Winged helix DNA-binding domain"/>
    <property type="match status" value="1"/>
</dbReference>
<dbReference type="Proteomes" id="UP000239290">
    <property type="component" value="Unassembled WGS sequence"/>
</dbReference>
<dbReference type="PANTHER" id="PTHR43537">
    <property type="entry name" value="TRANSCRIPTIONAL REGULATOR, GNTR FAMILY"/>
    <property type="match status" value="1"/>
</dbReference>
<feature type="domain" description="HTH gntR-type" evidence="4">
    <location>
        <begin position="27"/>
        <end position="94"/>
    </location>
</feature>
<organism evidence="5 6">
    <name type="scientific">Rhodococcus opacus</name>
    <name type="common">Nocardia opaca</name>
    <dbReference type="NCBI Taxonomy" id="37919"/>
    <lineage>
        <taxon>Bacteria</taxon>
        <taxon>Bacillati</taxon>
        <taxon>Actinomycetota</taxon>
        <taxon>Actinomycetes</taxon>
        <taxon>Mycobacteriales</taxon>
        <taxon>Nocardiaceae</taxon>
        <taxon>Rhodococcus</taxon>
    </lineage>
</organism>
<dbReference type="InterPro" id="IPR011711">
    <property type="entry name" value="GntR_C"/>
</dbReference>
<dbReference type="EMBL" id="PUIO01000031">
    <property type="protein sequence ID" value="PQP22534.1"/>
    <property type="molecule type" value="Genomic_DNA"/>
</dbReference>
<gene>
    <name evidence="5" type="ORF">C5613_24080</name>
</gene>
<comment type="caution">
    <text evidence="5">The sequence shown here is derived from an EMBL/GenBank/DDBJ whole genome shotgun (WGS) entry which is preliminary data.</text>
</comment>
<dbReference type="SUPFAM" id="SSF46785">
    <property type="entry name" value="Winged helix' DNA-binding domain"/>
    <property type="match status" value="1"/>
</dbReference>
<evidence type="ECO:0000259" key="4">
    <source>
        <dbReference type="PROSITE" id="PS50949"/>
    </source>
</evidence>
<dbReference type="GO" id="GO:0003677">
    <property type="term" value="F:DNA binding"/>
    <property type="evidence" value="ECO:0007669"/>
    <property type="project" value="UniProtKB-KW"/>
</dbReference>
<dbReference type="InterPro" id="IPR036388">
    <property type="entry name" value="WH-like_DNA-bd_sf"/>
</dbReference>
<evidence type="ECO:0000256" key="1">
    <source>
        <dbReference type="ARBA" id="ARBA00023015"/>
    </source>
</evidence>
<dbReference type="Pfam" id="PF07729">
    <property type="entry name" value="FCD"/>
    <property type="match status" value="1"/>
</dbReference>
<dbReference type="InterPro" id="IPR000524">
    <property type="entry name" value="Tscrpt_reg_HTH_GntR"/>
</dbReference>
<proteinExistence type="predicted"/>
<reference evidence="6" key="1">
    <citation type="submission" date="2018-02" db="EMBL/GenBank/DDBJ databases">
        <title>Draft genome sequencing of Rhodococcus opacus KU647198.</title>
        <authorList>
            <person name="Zheng B.-X."/>
        </authorList>
    </citation>
    <scope>NUCLEOTIDE SEQUENCE [LARGE SCALE GENOMIC DNA]</scope>
    <source>
        <strain evidence="6">04-OD7</strain>
    </source>
</reference>
<dbReference type="CDD" id="cd07377">
    <property type="entry name" value="WHTH_GntR"/>
    <property type="match status" value="1"/>
</dbReference>
<dbReference type="SUPFAM" id="SSF48008">
    <property type="entry name" value="GntR ligand-binding domain-like"/>
    <property type="match status" value="1"/>
</dbReference>
<evidence type="ECO:0000313" key="5">
    <source>
        <dbReference type="EMBL" id="PQP22534.1"/>
    </source>
</evidence>
<keyword evidence="1" id="KW-0805">Transcription regulation</keyword>
<keyword evidence="3" id="KW-0804">Transcription</keyword>
<dbReference type="InterPro" id="IPR036390">
    <property type="entry name" value="WH_DNA-bd_sf"/>
</dbReference>
<protein>
    <submittedName>
        <fullName evidence="5">GntR family transcriptional regulator</fullName>
    </submittedName>
</protein>
<dbReference type="PANTHER" id="PTHR43537:SF45">
    <property type="entry name" value="GNTR FAMILY REGULATORY PROTEIN"/>
    <property type="match status" value="1"/>
</dbReference>
<keyword evidence="2" id="KW-0238">DNA-binding</keyword>
<evidence type="ECO:0000313" key="6">
    <source>
        <dbReference type="Proteomes" id="UP000239290"/>
    </source>
</evidence>
<dbReference type="AlphaFoldDB" id="A0A2S8J669"/>
<dbReference type="InterPro" id="IPR008920">
    <property type="entry name" value="TF_FadR/GntR_C"/>
</dbReference>